<name>D0A2K5_TRYB9</name>
<protein>
    <submittedName>
        <fullName evidence="3">Uncharacterized protein</fullName>
    </submittedName>
</protein>
<dbReference type="VEuPathDB" id="TriTrypDB:Tbg972.10.5840"/>
<dbReference type="GeneID" id="23865676"/>
<evidence type="ECO:0000313" key="3">
    <source>
        <dbReference type="EMBL" id="CBH15499.1"/>
    </source>
</evidence>
<evidence type="ECO:0000256" key="2">
    <source>
        <dbReference type="SAM" id="Phobius"/>
    </source>
</evidence>
<sequence>MCEGNKSCLIIFCVCLCFCVFVFVREVHVQKFMCYIILILPPWVSTPQPRHVPRVLCCICYTLLLLPRRIYVISFFLSPFCCRCVRALNMGSSGYDTSYKSSLSSAPSSVGSRTSRQISEGATSVFSGETSSVSGHDPVFRNVKRNPNLQFLKPDDSVIHVSPSARNVVRYIASNYDSFPDGHYRVVDYFRVAVEMFLQQVRLEYEKQAVQAVKNGVKKPRYTWGNKSGLAISYATSCDMLKLLYDVISEENRPKWDEVVKQFIYFLISESGIPGGVFSEQTYHTKFLDWRKGGTRYQNLSIASNVRFPSASHRRQGVENYLRSGSWLSMKTTEVTVLANTDGTSRGESMGGVTDSTPSCSNSHASSMCYPPATRIQQRINMEHPVVPAMAKQVDDFSPRRTRWREKLTQIMGSPSARGLGEDRSNMVLTFVRLCQVCDSAEQAESLTNIIVESDESIQRSFEGNGGIAVLRRFVGEPKWGCQFKFLFGLVEKLLRMRLMSWGTESRQSWLRDLNGRGRRNLDWLRNIEVIPKGEREKWTNLVRELEGRYVLMPSHRDLEQPARVKRPPTGREGLEQKVASSDGHSVKPQLCVSNSRCRRLPTEFLTLPDPEAEGDVNNFMDRKAKYCEDGQAEWRKALRKAAGVDLGGVSVPIWYDPYQLLDTSQCSSA</sequence>
<feature type="region of interest" description="Disordered" evidence="1">
    <location>
        <begin position="342"/>
        <end position="362"/>
    </location>
</feature>
<accession>D0A2K5</accession>
<proteinExistence type="predicted"/>
<keyword evidence="2" id="KW-0812">Transmembrane</keyword>
<dbReference type="EMBL" id="FN554973">
    <property type="protein sequence ID" value="CBH15499.1"/>
    <property type="molecule type" value="Genomic_DNA"/>
</dbReference>
<gene>
    <name evidence="3" type="ORF">TbgDal_X5840</name>
</gene>
<evidence type="ECO:0000256" key="1">
    <source>
        <dbReference type="SAM" id="MobiDB-lite"/>
    </source>
</evidence>
<dbReference type="InterPro" id="IPR043111">
    <property type="entry name" value="DB_JBP1_sf"/>
</dbReference>
<feature type="transmembrane region" description="Helical" evidence="2">
    <location>
        <begin position="7"/>
        <end position="24"/>
    </location>
</feature>
<dbReference type="AlphaFoldDB" id="D0A2K5"/>
<dbReference type="RefSeq" id="XP_011777763.1">
    <property type="nucleotide sequence ID" value="XM_011779461.1"/>
</dbReference>
<evidence type="ECO:0000313" key="4">
    <source>
        <dbReference type="Proteomes" id="UP000002316"/>
    </source>
</evidence>
<reference evidence="4" key="1">
    <citation type="journal article" date="2010" name="PLoS Negl. Trop. Dis.">
        <title>The genome sequence of Trypanosoma brucei gambiense, causative agent of chronic human african trypanosomiasis.</title>
        <authorList>
            <person name="Jackson A.P."/>
            <person name="Sanders M."/>
            <person name="Berry A."/>
            <person name="McQuillan J."/>
            <person name="Aslett M.A."/>
            <person name="Quail M.A."/>
            <person name="Chukualim B."/>
            <person name="Capewell P."/>
            <person name="MacLeod A."/>
            <person name="Melville S.E."/>
            <person name="Gibson W."/>
            <person name="Barry J.D."/>
            <person name="Berriman M."/>
            <person name="Hertz-Fowler C."/>
        </authorList>
    </citation>
    <scope>NUCLEOTIDE SEQUENCE [LARGE SCALE GENOMIC DNA]</scope>
    <source>
        <strain evidence="4">MHOM/CI/86/DAL972</strain>
    </source>
</reference>
<keyword evidence="2" id="KW-0472">Membrane</keyword>
<keyword evidence="2" id="KW-1133">Transmembrane helix</keyword>
<dbReference type="OrthoDB" id="271132at2759"/>
<dbReference type="Gene3D" id="1.20.120.1440">
    <property type="entry name" value="JBP1, DNA-binding domain"/>
    <property type="match status" value="1"/>
</dbReference>
<dbReference type="Proteomes" id="UP000002316">
    <property type="component" value="Chromosome 10"/>
</dbReference>
<dbReference type="KEGG" id="tbg:TbgDal_X5840"/>
<organism evidence="3 4">
    <name type="scientific">Trypanosoma brucei gambiense (strain MHOM/CI/86/DAL972)</name>
    <dbReference type="NCBI Taxonomy" id="679716"/>
    <lineage>
        <taxon>Eukaryota</taxon>
        <taxon>Discoba</taxon>
        <taxon>Euglenozoa</taxon>
        <taxon>Kinetoplastea</taxon>
        <taxon>Metakinetoplastina</taxon>
        <taxon>Trypanosomatida</taxon>
        <taxon>Trypanosomatidae</taxon>
        <taxon>Trypanosoma</taxon>
    </lineage>
</organism>
<feature type="region of interest" description="Disordered" evidence="1">
    <location>
        <begin position="562"/>
        <end position="587"/>
    </location>
</feature>